<organism evidence="17 18">
    <name type="scientific">Streptomyces olivaceoviridis</name>
    <name type="common">Streptomyces corchorusii</name>
    <dbReference type="NCBI Taxonomy" id="1921"/>
    <lineage>
        <taxon>Bacteria</taxon>
        <taxon>Bacillati</taxon>
        <taxon>Actinomycetota</taxon>
        <taxon>Actinomycetes</taxon>
        <taxon>Kitasatosporales</taxon>
        <taxon>Streptomycetaceae</taxon>
        <taxon>Streptomyces</taxon>
    </lineage>
</organism>
<evidence type="ECO:0000256" key="3">
    <source>
        <dbReference type="ARBA" id="ARBA00006782"/>
    </source>
</evidence>
<feature type="transmembrane region" description="Helical" evidence="15">
    <location>
        <begin position="416"/>
        <end position="435"/>
    </location>
</feature>
<evidence type="ECO:0000256" key="14">
    <source>
        <dbReference type="ARBA" id="ARBA00048168"/>
    </source>
</evidence>
<dbReference type="InterPro" id="IPR029044">
    <property type="entry name" value="Nucleotide-diphossugar_trans"/>
</dbReference>
<dbReference type="InterPro" id="IPR001173">
    <property type="entry name" value="Glyco_trans_2-like"/>
</dbReference>
<proteinExistence type="inferred from homology"/>
<keyword evidence="7 17" id="KW-0808">Transferase</keyword>
<feature type="transmembrane region" description="Helical" evidence="15">
    <location>
        <begin position="447"/>
        <end position="464"/>
    </location>
</feature>
<evidence type="ECO:0000256" key="10">
    <source>
        <dbReference type="ARBA" id="ARBA00040508"/>
    </source>
</evidence>
<dbReference type="EMBL" id="JBIRWM010000006">
    <property type="protein sequence ID" value="MFI2157168.1"/>
    <property type="molecule type" value="Genomic_DNA"/>
</dbReference>
<evidence type="ECO:0000256" key="6">
    <source>
        <dbReference type="ARBA" id="ARBA00022676"/>
    </source>
</evidence>
<comment type="subcellular location">
    <subcellularLocation>
        <location evidence="1">Cell membrane</location>
    </subcellularLocation>
</comment>
<keyword evidence="8 15" id="KW-0472">Membrane</keyword>
<evidence type="ECO:0000256" key="15">
    <source>
        <dbReference type="SAM" id="Phobius"/>
    </source>
</evidence>
<evidence type="ECO:0000256" key="2">
    <source>
        <dbReference type="ARBA" id="ARBA00004698"/>
    </source>
</evidence>
<evidence type="ECO:0000256" key="7">
    <source>
        <dbReference type="ARBA" id="ARBA00022679"/>
    </source>
</evidence>
<evidence type="ECO:0000256" key="11">
    <source>
        <dbReference type="ARBA" id="ARBA00042148"/>
    </source>
</evidence>
<comment type="pathway">
    <text evidence="2">Glycan biosynthesis; hyaluronan biosynthesis.</text>
</comment>
<dbReference type="Pfam" id="PF00535">
    <property type="entry name" value="Glycos_transf_2"/>
    <property type="match status" value="1"/>
</dbReference>
<evidence type="ECO:0000256" key="1">
    <source>
        <dbReference type="ARBA" id="ARBA00004236"/>
    </source>
</evidence>
<dbReference type="RefSeq" id="WP_159061666.1">
    <property type="nucleotide sequence ID" value="NZ_JBIRUT010000004.1"/>
</dbReference>
<keyword evidence="5" id="KW-1003">Cell membrane</keyword>
<evidence type="ECO:0000256" key="12">
    <source>
        <dbReference type="ARBA" id="ARBA00043237"/>
    </source>
</evidence>
<dbReference type="SUPFAM" id="SSF53448">
    <property type="entry name" value="Nucleotide-diphospho-sugar transferases"/>
    <property type="match status" value="1"/>
</dbReference>
<keyword evidence="15" id="KW-0812">Transmembrane</keyword>
<feature type="transmembrane region" description="Helical" evidence="15">
    <location>
        <begin position="21"/>
        <end position="42"/>
    </location>
</feature>
<evidence type="ECO:0000259" key="16">
    <source>
        <dbReference type="Pfam" id="PF00535"/>
    </source>
</evidence>
<dbReference type="PANTHER" id="PTHR22913:SF12">
    <property type="entry name" value="MANNURONAN SYNTHASE"/>
    <property type="match status" value="1"/>
</dbReference>
<evidence type="ECO:0000256" key="4">
    <source>
        <dbReference type="ARBA" id="ARBA00012207"/>
    </source>
</evidence>
<evidence type="ECO:0000256" key="13">
    <source>
        <dbReference type="ARBA" id="ARBA00047709"/>
    </source>
</evidence>
<dbReference type="PANTHER" id="PTHR22913">
    <property type="entry name" value="HYALURONAN SYNTHASE"/>
    <property type="match status" value="1"/>
</dbReference>
<comment type="catalytic activity">
    <reaction evidence="14">
        <text>N-acetyl-beta-D-glucosaminyl-(1-&gt;4)-[hyaluronan](n) + UDP-alpha-D-glucuronate = [hyaluronan](n+1) + UDP + H(+)</text>
        <dbReference type="Rhea" id="RHEA:12528"/>
        <dbReference type="Rhea" id="RHEA-COMP:12585"/>
        <dbReference type="Rhea" id="RHEA-COMP:12587"/>
        <dbReference type="ChEBI" id="CHEBI:15378"/>
        <dbReference type="ChEBI" id="CHEBI:58052"/>
        <dbReference type="ChEBI" id="CHEBI:58223"/>
        <dbReference type="ChEBI" id="CHEBI:132153"/>
        <dbReference type="ChEBI" id="CHEBI:132154"/>
        <dbReference type="EC" id="2.4.1.212"/>
    </reaction>
</comment>
<reference evidence="17 18" key="1">
    <citation type="submission" date="2024-10" db="EMBL/GenBank/DDBJ databases">
        <title>The Natural Products Discovery Center: Release of the First 8490 Sequenced Strains for Exploring Actinobacteria Biosynthetic Diversity.</title>
        <authorList>
            <person name="Kalkreuter E."/>
            <person name="Kautsar S.A."/>
            <person name="Yang D."/>
            <person name="Bader C.D."/>
            <person name="Teijaro C.N."/>
            <person name="Fluegel L."/>
            <person name="Davis C.M."/>
            <person name="Simpson J.R."/>
            <person name="Lauterbach L."/>
            <person name="Steele A.D."/>
            <person name="Gui C."/>
            <person name="Meng S."/>
            <person name="Li G."/>
            <person name="Viehrig K."/>
            <person name="Ye F."/>
            <person name="Su P."/>
            <person name="Kiefer A.F."/>
            <person name="Nichols A."/>
            <person name="Cepeda A.J."/>
            <person name="Yan W."/>
            <person name="Fan B."/>
            <person name="Jiang Y."/>
            <person name="Adhikari A."/>
            <person name="Zheng C.-J."/>
            <person name="Schuster L."/>
            <person name="Cowan T.M."/>
            <person name="Smanski M.J."/>
            <person name="Chevrette M.G."/>
            <person name="De Carvalho L.P.S."/>
            <person name="Shen B."/>
        </authorList>
    </citation>
    <scope>NUCLEOTIDE SEQUENCE [LARGE SCALE GENOMIC DNA]</scope>
    <source>
        <strain evidence="17 18">NPDC020295</strain>
    </source>
</reference>
<evidence type="ECO:0000256" key="5">
    <source>
        <dbReference type="ARBA" id="ARBA00022475"/>
    </source>
</evidence>
<sequence>MSRGRREQEPVLSAWQHRSGTVLIAICGLALLTVWTAHHVLVVSSWDSRTTGRLSFVWLGTFVLFAIQVALYHLDRPTRVPARARERLDRLHVSILMPVYNEDPGYLKLGLESFLQQTRRPDSVHVVDDGSTTTDYADVRDWWLAAAQQAGVHTTWQRVPNGGKRHAQAHGVEASPEADIYITVDSDSYLDPHAVEEILKPFSKRRVQSVAGIVIATNNQGPGRPVYSPPQGRASRRAIRQAKREYRRALLHWRSSQLLARTTDLWFVTSQMVDRSGQSAVGAVMVNSGPLAAYRAAVVRDNLGSYLNETFMGRGVAFSDDSMLTLYAQERGLTVQQATAIVFTAMPERWNHFGRMYLRWMRGSTIRSIWRMRYLSMARPAFWLHAMRWIQMVLTQMVTVWLLVVEPVAYDNRPPLSMLWIPFLLGWAQGLRYLGIIRTDERIRSRFLTWLMMPLAIIMAWTWFRWLRWYGIFTCARTGWGTRQNGAEVSLAGGTPSAQAPAPAAVPVAPVYATTDPWYEDGTSAQAHWPPMTPAP</sequence>
<keyword evidence="18" id="KW-1185">Reference proteome</keyword>
<evidence type="ECO:0000313" key="18">
    <source>
        <dbReference type="Proteomes" id="UP001611397"/>
    </source>
</evidence>
<comment type="function">
    <text evidence="9">Glycosaminoglycan synthesis. The hyaluronic acid capsule is involved in the pathogenicity of group A Streptococci; it may be the major virulence determinant.</text>
</comment>
<keyword evidence="15" id="KW-1133">Transmembrane helix</keyword>
<dbReference type="Gene3D" id="3.90.550.10">
    <property type="entry name" value="Spore Coat Polysaccharide Biosynthesis Protein SpsA, Chain A"/>
    <property type="match status" value="1"/>
</dbReference>
<comment type="similarity">
    <text evidence="3">Belongs to the NodC/HAS family.</text>
</comment>
<comment type="caution">
    <text evidence="17">The sequence shown here is derived from an EMBL/GenBank/DDBJ whole genome shotgun (WGS) entry which is preliminary data.</text>
</comment>
<gene>
    <name evidence="17" type="ORF">ACH49L_16030</name>
</gene>
<feature type="domain" description="Glycosyltransferase 2-like" evidence="16">
    <location>
        <begin position="94"/>
        <end position="228"/>
    </location>
</feature>
<accession>A0ABW7V6W9</accession>
<dbReference type="Proteomes" id="UP001611397">
    <property type="component" value="Unassembled WGS sequence"/>
</dbReference>
<feature type="transmembrane region" description="Helical" evidence="15">
    <location>
        <begin position="381"/>
        <end position="404"/>
    </location>
</feature>
<evidence type="ECO:0000256" key="9">
    <source>
        <dbReference type="ARBA" id="ARBA00037408"/>
    </source>
</evidence>
<dbReference type="GO" id="GO:0016757">
    <property type="term" value="F:glycosyltransferase activity"/>
    <property type="evidence" value="ECO:0007669"/>
    <property type="project" value="UniProtKB-KW"/>
</dbReference>
<dbReference type="EC" id="2.4.1.212" evidence="4"/>
<protein>
    <recommendedName>
        <fullName evidence="10">Hyaluronan synthase</fullName>
        <ecNumber evidence="4">2.4.1.212</ecNumber>
    </recommendedName>
    <alternativeName>
        <fullName evidence="12">Hyaluronate synthase</fullName>
    </alternativeName>
    <alternativeName>
        <fullName evidence="11">Hyaluronic acid synthase</fullName>
    </alternativeName>
</protein>
<name>A0ABW7V6W9_STROI</name>
<feature type="transmembrane region" description="Helical" evidence="15">
    <location>
        <begin position="54"/>
        <end position="74"/>
    </location>
</feature>
<comment type="catalytic activity">
    <reaction evidence="13">
        <text>[hyaluronan](n) + UDP-N-acetyl-alpha-D-glucosamine = N-acetyl-beta-D-glucosaminyl-(1-&gt;4)-[hyaluronan](n) + UDP + H(+)</text>
        <dbReference type="Rhea" id="RHEA:20465"/>
        <dbReference type="Rhea" id="RHEA-COMP:12583"/>
        <dbReference type="Rhea" id="RHEA-COMP:12585"/>
        <dbReference type="ChEBI" id="CHEBI:15378"/>
        <dbReference type="ChEBI" id="CHEBI:57705"/>
        <dbReference type="ChEBI" id="CHEBI:58223"/>
        <dbReference type="ChEBI" id="CHEBI:132153"/>
        <dbReference type="ChEBI" id="CHEBI:132154"/>
        <dbReference type="EC" id="2.4.1.212"/>
    </reaction>
</comment>
<keyword evidence="6 17" id="KW-0328">Glycosyltransferase</keyword>
<evidence type="ECO:0000313" key="17">
    <source>
        <dbReference type="EMBL" id="MFI2157168.1"/>
    </source>
</evidence>
<evidence type="ECO:0000256" key="8">
    <source>
        <dbReference type="ARBA" id="ARBA00023136"/>
    </source>
</evidence>